<dbReference type="AlphaFoldDB" id="A0A0N9WIL9"/>
<dbReference type="EMBL" id="CP012830">
    <property type="protein sequence ID" value="ALI04602.1"/>
    <property type="molecule type" value="Genomic_DNA"/>
</dbReference>
<dbReference type="Proteomes" id="UP000066487">
    <property type="component" value="Chromosome"/>
</dbReference>
<reference evidence="2 3" key="2">
    <citation type="journal article" date="2018" name="Nature">
        <title>Mutant phenotypes for thousands of bacterial genes of unknown function.</title>
        <authorList>
            <person name="Price M.N."/>
            <person name="Wetmore K.M."/>
            <person name="Waters R.J."/>
            <person name="Callaghan M."/>
            <person name="Ray J."/>
            <person name="Liu H."/>
            <person name="Kuehl J.V."/>
            <person name="Melnyk R.A."/>
            <person name="Lamson J.S."/>
            <person name="Suh Y."/>
            <person name="Carlson H.K."/>
            <person name="Esquivel Z."/>
            <person name="Sadeeshkumar H."/>
            <person name="Chakraborty R."/>
            <person name="Zane G.M."/>
            <person name="Rubin B.E."/>
            <person name="Wall J.D."/>
            <person name="Visel A."/>
            <person name="Bristow J."/>
            <person name="Blow M.J."/>
            <person name="Arkin A.P."/>
            <person name="Deutschbauer A.M."/>
        </authorList>
    </citation>
    <scope>NUCLEOTIDE SEQUENCE [LARGE SCALE GENOMIC DNA]</scope>
    <source>
        <strain evidence="2 3">FW300-N2E3</strain>
    </source>
</reference>
<dbReference type="GO" id="GO:0003677">
    <property type="term" value="F:DNA binding"/>
    <property type="evidence" value="ECO:0007669"/>
    <property type="project" value="UniProtKB-KW"/>
</dbReference>
<evidence type="ECO:0000313" key="3">
    <source>
        <dbReference type="Proteomes" id="UP000066487"/>
    </source>
</evidence>
<evidence type="ECO:0000313" key="2">
    <source>
        <dbReference type="EMBL" id="ALI04602.1"/>
    </source>
</evidence>
<dbReference type="Pfam" id="PF03374">
    <property type="entry name" value="ANT"/>
    <property type="match status" value="1"/>
</dbReference>
<sequence length="93" mass="10735">MERTLAQAAAQLGLTRPKLIKLMREKGLLKGNLPAYPTRDKEYLRVKDGHWYDEKYGLQYSQSTRVKQPGIRWLADQLGIDLPDIPVDRRDVA</sequence>
<name>A0A0N9WIL9_PSEFL</name>
<accession>A0A0N9WIL9</accession>
<keyword evidence="2" id="KW-0238">DNA-binding</keyword>
<reference evidence="3" key="1">
    <citation type="submission" date="2015-09" db="EMBL/GenBank/DDBJ databases">
        <title>Whole genome sequence of Pseudomonas fluorescens FW300-N2E3.</title>
        <authorList>
            <person name="Ray J."/>
            <person name="Melnyk R."/>
            <person name="Deutschbauer A."/>
        </authorList>
    </citation>
    <scope>NUCLEOTIDE SEQUENCE [LARGE SCALE GENOMIC DNA]</scope>
    <source>
        <strain evidence="3">FW300-N2E3</strain>
    </source>
</reference>
<organism evidence="2 3">
    <name type="scientific">Pseudomonas fluorescens</name>
    <dbReference type="NCBI Taxonomy" id="294"/>
    <lineage>
        <taxon>Bacteria</taxon>
        <taxon>Pseudomonadati</taxon>
        <taxon>Pseudomonadota</taxon>
        <taxon>Gammaproteobacteria</taxon>
        <taxon>Pseudomonadales</taxon>
        <taxon>Pseudomonadaceae</taxon>
        <taxon>Pseudomonas</taxon>
    </lineage>
</organism>
<protein>
    <submittedName>
        <fullName evidence="2">DNA-binding protein</fullName>
    </submittedName>
</protein>
<gene>
    <name evidence="2" type="ORF">AO353_27420</name>
</gene>
<proteinExistence type="predicted"/>
<dbReference type="RefSeq" id="WP_054597802.1">
    <property type="nucleotide sequence ID" value="NZ_CP012830.1"/>
</dbReference>
<dbReference type="InterPro" id="IPR005039">
    <property type="entry name" value="Ant_C"/>
</dbReference>
<dbReference type="OrthoDB" id="6960690at2"/>
<evidence type="ECO:0000259" key="1">
    <source>
        <dbReference type="Pfam" id="PF03374"/>
    </source>
</evidence>
<feature type="domain" description="Antirepressor protein C-terminal" evidence="1">
    <location>
        <begin position="5"/>
        <end position="78"/>
    </location>
</feature>